<keyword evidence="2" id="KW-1185">Reference proteome</keyword>
<accession>A0ABY6QVT3</accession>
<proteinExistence type="predicted"/>
<protein>
    <submittedName>
        <fullName evidence="1">Uncharacterized protein</fullName>
    </submittedName>
</protein>
<reference evidence="1" key="1">
    <citation type="submission" date="2021-09" db="EMBL/GenBank/DDBJ databases">
        <title>Complete genome sequence and metabolic characterization of Streptomyces tanashiensis DSM 731 the producer of antibacterial Kalafungin and diverse secondary metabolites.</title>
        <authorList>
            <person name="Abbasi M.N."/>
            <person name="Anwar M.N."/>
            <person name="Alam K."/>
            <person name="Shoaib M."/>
            <person name="Lin Z."/>
            <person name="Hayat M."/>
            <person name="Ali M.I."/>
            <person name="Malik H.M.T."/>
            <person name="Ahmed I."/>
            <person name="Li A."/>
            <person name="Hailong Wang H."/>
            <person name="Zhang Y."/>
        </authorList>
    </citation>
    <scope>NUCLEOTIDE SEQUENCE</scope>
    <source>
        <strain evidence="1">Kala</strain>
    </source>
</reference>
<sequence length="193" mass="21609">MSGIVRRVLREGLAGGRRSSLAATCVEVALGAALTVTVLSQHPLRSFDRLRRLDPTLQVLPDWRLFAPQPVMHDFHLLCRAGEPGHEGEWQVASTIANRSVSQFFWYPERRRDKAFLDLCQEVSFAVAEGSAPATATPAYRILRDYVGGYLAVTGRPDETFQFMIMRTGGHDSEEPPTCTFLSPYEKRKAAER</sequence>
<dbReference type="EMBL" id="CP084204">
    <property type="protein sequence ID" value="UZX21893.1"/>
    <property type="molecule type" value="Genomic_DNA"/>
</dbReference>
<name>A0ABY6QVT3_9ACTN</name>
<dbReference type="Proteomes" id="UP001164506">
    <property type="component" value="Chromosome"/>
</dbReference>
<organism evidence="1 2">
    <name type="scientific">Streptomyces tanashiensis</name>
    <dbReference type="NCBI Taxonomy" id="67367"/>
    <lineage>
        <taxon>Bacteria</taxon>
        <taxon>Bacillati</taxon>
        <taxon>Actinomycetota</taxon>
        <taxon>Actinomycetes</taxon>
        <taxon>Kitasatosporales</taxon>
        <taxon>Streptomycetaceae</taxon>
        <taxon>Streptomyces</taxon>
    </lineage>
</organism>
<evidence type="ECO:0000313" key="1">
    <source>
        <dbReference type="EMBL" id="UZX21893.1"/>
    </source>
</evidence>
<dbReference type="RefSeq" id="WP_267258838.1">
    <property type="nucleotide sequence ID" value="NZ_CP084204.1"/>
</dbReference>
<gene>
    <name evidence="1" type="ORF">LDH80_14705</name>
</gene>
<dbReference type="GeneID" id="95600711"/>
<evidence type="ECO:0000313" key="2">
    <source>
        <dbReference type="Proteomes" id="UP001164506"/>
    </source>
</evidence>